<feature type="domain" description="C2H2-type" evidence="10">
    <location>
        <begin position="871"/>
        <end position="898"/>
    </location>
</feature>
<proteinExistence type="predicted"/>
<protein>
    <submittedName>
        <fullName evidence="11">Zinc finger protein 208</fullName>
    </submittedName>
</protein>
<dbReference type="InterPro" id="IPR013087">
    <property type="entry name" value="Znf_C2H2_type"/>
</dbReference>
<feature type="region of interest" description="Disordered" evidence="9">
    <location>
        <begin position="1528"/>
        <end position="1772"/>
    </location>
</feature>
<dbReference type="GO" id="GO:0000981">
    <property type="term" value="F:DNA-binding transcription factor activity, RNA polymerase II-specific"/>
    <property type="evidence" value="ECO:0007669"/>
    <property type="project" value="TreeGrafter"/>
</dbReference>
<keyword evidence="6" id="KW-0238">DNA-binding</keyword>
<feature type="domain" description="C2H2-type" evidence="10">
    <location>
        <begin position="510"/>
        <end position="537"/>
    </location>
</feature>
<feature type="region of interest" description="Disordered" evidence="9">
    <location>
        <begin position="985"/>
        <end position="1012"/>
    </location>
</feature>
<sequence length="1772" mass="196549">MEQNHFAPPPAPGDMIQPIQAAQNFEGTEIKLEEQAVHIEHVYDGSKDPKVEGDVQVIYLDVPETEEPQVLDLSSLLAQQGIQVVDQTEIQTIETKDGRDIFHAEDIVIEESGGGNNITMVAASQSEAQSAHALLNLANAQAEESSVQVSDILAAQRQAQENEENAAVGKALLQLAADQSAGTFIVDENGTMVPLSDVRDGNMLHVEDTGVTTIAICQCYCGREFISQEDLERHKAAHKLQRQTVPSSSQDSEVGNQTCTLCSAVYPSTRELMQHHKEVHPGEMPWQCNVCNKRYHKKIAMKAHMRVHNTLAKYQCSSCKKVFFYKSAMTRHIKQHTCEKPFKCTICGEMLNTLWELRKHRINHQVRSLYHCDICSKVFKQKATLVVHSRVHTGQRPYACDICHKSFSLKSTLTQHRRIHTGEKPNVCPICNQRFRQASTMQSHMKRHTHDKPYICRYCRMRFAYQDEVTEHELAHAHNKKWQCDECGMRFKNQSLLARHCRRHTNERPFVCEVCSKSFVQSGSLRAHMRSHTNEKPYFCRMCSKAYATSGTLLLHIRKVHNLPAKTVKEVFPVYKYIEDQKVFTIRNKPLGGSEMVVNSDTITGNGERVTVVVTENPEVQQTSGEVDGLVPQDKTGEKTEPQVVQDGNIVVIKNEAEFPVQMTQGGDIVVDDRTISGDLSTVQQVQSTAAQPSETVALSLTKMSSLGEVWSAPDDGSEPVQVAAEVDISSHSLHSAQDRQEAALGLAELSLFGAGAAGSNPKSADLLSSHASAQQGQKTKTFFREEEEDENDPNVTKIILSKEGGVMNSQDPHQCPICQRIFGRKSIMVEHLRIHTDEKPYECDFCGSGFRQNAQLRSHIRNRHTRVERYQCSFCHNRFLSRSITIRHIKFHHKLKMKFCLEANPDWTIESAVWSDEKFEFNIEDPQYLKVGKKNKTSMKKIKKDLDADNGDEQLTQSLTDLVPPGQRYVIKVSDQGQITASEITVETTPVEGQESRGNNAEEGNDQSGARTVGTLTYATSDSKQGVEKAVADSEYLGSQLICGTCKMQFDSVSSLRAHLRSVHNTTLAESDVSYVFEDNVNTGQVQATPVVNKEGISDVTEQFQAQPAGQQEIIEEDVKPRVVSTGAVSHRKVKSEGINDRDVECLNICRMCSQGFFYRDDLDQHMKSHTEEEVEAVGMHRCDTCNLVLKNTQEVAKHIQRCHGVYKIFSCSICDKEFFQESSVYRHMKFFHKWEIKIRGEINIPVIVKPAPNILHKPASSSLGYVMPKTRTDKKKVSKLGKLSNQSSSIGAKVDKIIESIVEPRETSHETVIGSTSTSELPGQDEVQIDKSGSISIEESHGDKDNQVPSFIIVRDGSLTQEGDTQRIVDKLMTLFRSKVDSADGEAKRLPKIVKVTTVGFTQDELNAITEAEVSEALAQIENSEVKSQVLSSGEKLPADAEKDSAMVITEMKSQNLVDGEETVSGKGYISTLQGKKKVVTLEQSSSDSVVVKKESDPDDLVSHKSIQVQVDASSKADNSLEQIIKGEIRSDPHPKDVKSNKSTQKIKREHKGSNAMEKNSTAVAGSSQFSLLGSSQRNAHGSTGHGAENMLQKGDASQREKDGQSKMPHSSKISGSASEKSTVSTLTPLPLSKDGFPIQPTKATQNLSKTGNAAPSLSKKKITSKKSIDKQPGAAMKKASISTDKIARVTLERADVSPSVLETKSSGDKIKASSGAKTTKGKDAAAHSKKKKEKAEAEPERRSSSGRLIKRKMFGDEIEDMSPLRKHQK</sequence>
<feature type="region of interest" description="Disordered" evidence="9">
    <location>
        <begin position="622"/>
        <end position="642"/>
    </location>
</feature>
<keyword evidence="12" id="KW-1185">Reference proteome</keyword>
<feature type="domain" description="C2H2-type" evidence="10">
    <location>
        <begin position="426"/>
        <end position="453"/>
    </location>
</feature>
<dbReference type="FunFam" id="3.30.160.60:FF:001290">
    <property type="entry name" value="Zinc finger 45-like"/>
    <property type="match status" value="1"/>
</dbReference>
<evidence type="ECO:0000256" key="3">
    <source>
        <dbReference type="ARBA" id="ARBA00022737"/>
    </source>
</evidence>
<evidence type="ECO:0000256" key="9">
    <source>
        <dbReference type="SAM" id="MobiDB-lite"/>
    </source>
</evidence>
<feature type="compositionally biased region" description="Basic and acidic residues" evidence="9">
    <location>
        <begin position="1528"/>
        <end position="1542"/>
    </location>
</feature>
<dbReference type="Pfam" id="PF12874">
    <property type="entry name" value="zf-met"/>
    <property type="match status" value="1"/>
</dbReference>
<dbReference type="GO" id="GO:0008270">
    <property type="term" value="F:zinc ion binding"/>
    <property type="evidence" value="ECO:0007669"/>
    <property type="project" value="UniProtKB-KW"/>
</dbReference>
<gene>
    <name evidence="11" type="ORF">PoB_007046200</name>
</gene>
<feature type="domain" description="C2H2-type" evidence="10">
    <location>
        <begin position="286"/>
        <end position="313"/>
    </location>
</feature>
<comment type="caution">
    <text evidence="11">The sequence shown here is derived from an EMBL/GenBank/DDBJ whole genome shotgun (WGS) entry which is preliminary data.</text>
</comment>
<feature type="compositionally biased region" description="Polar residues" evidence="9">
    <location>
        <begin position="770"/>
        <end position="781"/>
    </location>
</feature>
<feature type="domain" description="C2H2-type" evidence="10">
    <location>
        <begin position="1211"/>
        <end position="1239"/>
    </location>
</feature>
<feature type="domain" description="C2H2-type" evidence="10">
    <location>
        <begin position="454"/>
        <end position="481"/>
    </location>
</feature>
<comment type="subcellular location">
    <subcellularLocation>
        <location evidence="1">Nucleus</location>
    </subcellularLocation>
</comment>
<dbReference type="EMBL" id="BLXT01007928">
    <property type="protein sequence ID" value="GFO43957.1"/>
    <property type="molecule type" value="Genomic_DNA"/>
</dbReference>
<evidence type="ECO:0000256" key="2">
    <source>
        <dbReference type="ARBA" id="ARBA00022723"/>
    </source>
</evidence>
<feature type="domain" description="C2H2-type" evidence="10">
    <location>
        <begin position="370"/>
        <end position="397"/>
    </location>
</feature>
<evidence type="ECO:0000256" key="4">
    <source>
        <dbReference type="ARBA" id="ARBA00022771"/>
    </source>
</evidence>
<feature type="domain" description="C2H2-type" evidence="10">
    <location>
        <begin position="482"/>
        <end position="509"/>
    </location>
</feature>
<feature type="compositionally biased region" description="Basic and acidic residues" evidence="9">
    <location>
        <begin position="1688"/>
        <end position="1698"/>
    </location>
</feature>
<feature type="domain" description="C2H2-type" evidence="10">
    <location>
        <begin position="538"/>
        <end position="566"/>
    </location>
</feature>
<feature type="region of interest" description="Disordered" evidence="9">
    <location>
        <begin position="763"/>
        <end position="794"/>
    </location>
</feature>
<dbReference type="SUPFAM" id="SSF57667">
    <property type="entry name" value="beta-beta-alpha zinc fingers"/>
    <property type="match status" value="10"/>
</dbReference>
<keyword evidence="2" id="KW-0479">Metal-binding</keyword>
<dbReference type="PROSITE" id="PS50157">
    <property type="entry name" value="ZINC_FINGER_C2H2_2"/>
    <property type="match status" value="17"/>
</dbReference>
<dbReference type="GO" id="GO:0000977">
    <property type="term" value="F:RNA polymerase II transcription regulatory region sequence-specific DNA binding"/>
    <property type="evidence" value="ECO:0007669"/>
    <property type="project" value="TreeGrafter"/>
</dbReference>
<feature type="domain" description="C2H2-type" evidence="10">
    <location>
        <begin position="215"/>
        <end position="243"/>
    </location>
</feature>
<feature type="domain" description="C2H2-type" evidence="10">
    <location>
        <begin position="398"/>
        <end position="425"/>
    </location>
</feature>
<feature type="domain" description="C2H2-type" evidence="10">
    <location>
        <begin position="814"/>
        <end position="841"/>
    </location>
</feature>
<reference evidence="11 12" key="1">
    <citation type="journal article" date="2021" name="Elife">
        <title>Chloroplast acquisition without the gene transfer in kleptoplastic sea slugs, Plakobranchus ocellatus.</title>
        <authorList>
            <person name="Maeda T."/>
            <person name="Takahashi S."/>
            <person name="Yoshida T."/>
            <person name="Shimamura S."/>
            <person name="Takaki Y."/>
            <person name="Nagai Y."/>
            <person name="Toyoda A."/>
            <person name="Suzuki Y."/>
            <person name="Arimoto A."/>
            <person name="Ishii H."/>
            <person name="Satoh N."/>
            <person name="Nishiyama T."/>
            <person name="Hasebe M."/>
            <person name="Maruyama T."/>
            <person name="Minagawa J."/>
            <person name="Obokata J."/>
            <person name="Shigenobu S."/>
        </authorList>
    </citation>
    <scope>NUCLEOTIDE SEQUENCE [LARGE SCALE GENOMIC DNA]</scope>
</reference>
<evidence type="ECO:0000259" key="10">
    <source>
        <dbReference type="PROSITE" id="PS50157"/>
    </source>
</evidence>
<keyword evidence="7" id="KW-0539">Nucleus</keyword>
<dbReference type="PANTHER" id="PTHR24379">
    <property type="entry name" value="KRAB AND ZINC FINGER DOMAIN-CONTAINING"/>
    <property type="match status" value="1"/>
</dbReference>
<keyword evidence="5" id="KW-0862">Zinc</keyword>
<dbReference type="FunFam" id="3.30.160.60:FF:000446">
    <property type="entry name" value="Zinc finger protein"/>
    <property type="match status" value="2"/>
</dbReference>
<feature type="domain" description="C2H2-type" evidence="10">
    <location>
        <begin position="842"/>
        <end position="870"/>
    </location>
</feature>
<dbReference type="Pfam" id="PF00096">
    <property type="entry name" value="zf-C2H2"/>
    <property type="match status" value="7"/>
</dbReference>
<evidence type="ECO:0000256" key="6">
    <source>
        <dbReference type="ARBA" id="ARBA00023125"/>
    </source>
</evidence>
<keyword evidence="3" id="KW-0677">Repeat</keyword>
<accession>A0AAV4DIV3</accession>
<organism evidence="11 12">
    <name type="scientific">Plakobranchus ocellatus</name>
    <dbReference type="NCBI Taxonomy" id="259542"/>
    <lineage>
        <taxon>Eukaryota</taxon>
        <taxon>Metazoa</taxon>
        <taxon>Spiralia</taxon>
        <taxon>Lophotrochozoa</taxon>
        <taxon>Mollusca</taxon>
        <taxon>Gastropoda</taxon>
        <taxon>Heterobranchia</taxon>
        <taxon>Euthyneura</taxon>
        <taxon>Panpulmonata</taxon>
        <taxon>Sacoglossa</taxon>
        <taxon>Placobranchoidea</taxon>
        <taxon>Plakobranchidae</taxon>
        <taxon>Plakobranchus</taxon>
    </lineage>
</organism>
<dbReference type="FunFam" id="3.30.160.60:FF:000688">
    <property type="entry name" value="zinc finger protein 197 isoform X1"/>
    <property type="match status" value="1"/>
</dbReference>
<feature type="compositionally biased region" description="Polar residues" evidence="9">
    <location>
        <begin position="1644"/>
        <end position="1658"/>
    </location>
</feature>
<name>A0AAV4DIV3_9GAST</name>
<evidence type="ECO:0000256" key="1">
    <source>
        <dbReference type="ARBA" id="ARBA00004123"/>
    </source>
</evidence>
<dbReference type="GO" id="GO:0005634">
    <property type="term" value="C:nucleus"/>
    <property type="evidence" value="ECO:0007669"/>
    <property type="project" value="UniProtKB-SubCell"/>
</dbReference>
<evidence type="ECO:0000313" key="11">
    <source>
        <dbReference type="EMBL" id="GFO43957.1"/>
    </source>
</evidence>
<dbReference type="Proteomes" id="UP000735302">
    <property type="component" value="Unassembled WGS sequence"/>
</dbReference>
<evidence type="ECO:0000256" key="8">
    <source>
        <dbReference type="PROSITE-ProRule" id="PRU00042"/>
    </source>
</evidence>
<feature type="compositionally biased region" description="Low complexity" evidence="9">
    <location>
        <begin position="1613"/>
        <end position="1624"/>
    </location>
</feature>
<feature type="domain" description="C2H2-type" evidence="10">
    <location>
        <begin position="314"/>
        <end position="341"/>
    </location>
</feature>
<feature type="domain" description="C2H2-type" evidence="10">
    <location>
        <begin position="1042"/>
        <end position="1065"/>
    </location>
</feature>
<evidence type="ECO:0000256" key="7">
    <source>
        <dbReference type="ARBA" id="ARBA00023242"/>
    </source>
</evidence>
<dbReference type="Pfam" id="PF13912">
    <property type="entry name" value="zf-C2H2_6"/>
    <property type="match status" value="2"/>
</dbReference>
<dbReference type="PROSITE" id="PS00028">
    <property type="entry name" value="ZINC_FINGER_C2H2_1"/>
    <property type="match status" value="17"/>
</dbReference>
<keyword evidence="4 8" id="KW-0863">Zinc-finger</keyword>
<dbReference type="PANTHER" id="PTHR24379:SF121">
    <property type="entry name" value="C2H2-TYPE DOMAIN-CONTAINING PROTEIN"/>
    <property type="match status" value="1"/>
</dbReference>
<evidence type="ECO:0000256" key="5">
    <source>
        <dbReference type="ARBA" id="ARBA00022833"/>
    </source>
</evidence>
<dbReference type="Gene3D" id="3.30.160.60">
    <property type="entry name" value="Classic Zinc Finger"/>
    <property type="match status" value="12"/>
</dbReference>
<dbReference type="FunFam" id="3.30.160.60:FF:002343">
    <property type="entry name" value="Zinc finger protein 33A"/>
    <property type="match status" value="1"/>
</dbReference>
<feature type="compositionally biased region" description="Basic and acidic residues" evidence="9">
    <location>
        <begin position="1736"/>
        <end position="1746"/>
    </location>
</feature>
<evidence type="ECO:0000313" key="12">
    <source>
        <dbReference type="Proteomes" id="UP000735302"/>
    </source>
</evidence>
<feature type="domain" description="C2H2-type" evidence="10">
    <location>
        <begin position="257"/>
        <end position="285"/>
    </location>
</feature>
<dbReference type="SMART" id="SM00355">
    <property type="entry name" value="ZnF_C2H2"/>
    <property type="match status" value="19"/>
</dbReference>
<dbReference type="InterPro" id="IPR036236">
    <property type="entry name" value="Znf_C2H2_sf"/>
</dbReference>
<feature type="compositionally biased region" description="Low complexity" evidence="9">
    <location>
        <begin position="1568"/>
        <end position="1579"/>
    </location>
</feature>
<dbReference type="FunFam" id="3.30.160.60:FF:000045">
    <property type="entry name" value="ZFP69 zinc finger protein B"/>
    <property type="match status" value="1"/>
</dbReference>
<feature type="domain" description="C2H2-type" evidence="10">
    <location>
        <begin position="1149"/>
        <end position="1176"/>
    </location>
</feature>